<evidence type="ECO:0000256" key="11">
    <source>
        <dbReference type="ARBA" id="ARBA00025553"/>
    </source>
</evidence>
<evidence type="ECO:0000256" key="7">
    <source>
        <dbReference type="ARBA" id="ARBA00022729"/>
    </source>
</evidence>
<dbReference type="PANTHER" id="PTHR32028">
    <property type="entry name" value="APOLIPOPROTEIN M"/>
    <property type="match status" value="1"/>
</dbReference>
<evidence type="ECO:0000256" key="3">
    <source>
        <dbReference type="ARBA" id="ARBA00011559"/>
    </source>
</evidence>
<keyword evidence="5" id="KW-0813">Transport</keyword>
<dbReference type="GO" id="GO:0034380">
    <property type="term" value="P:high-density lipoprotein particle assembly"/>
    <property type="evidence" value="ECO:0007669"/>
    <property type="project" value="TreeGrafter"/>
</dbReference>
<keyword evidence="6" id="KW-0964">Secreted</keyword>
<dbReference type="GO" id="GO:0034362">
    <property type="term" value="C:low-density lipoprotein particle"/>
    <property type="evidence" value="ECO:0007669"/>
    <property type="project" value="TreeGrafter"/>
</dbReference>
<dbReference type="OrthoDB" id="9039408at2759"/>
<comment type="subunit">
    <text evidence="3">Interacts with LRP2; LRP2 mediates APOM renal uptake and subsequent lysosomal degradation.</text>
</comment>
<reference evidence="12 13" key="1">
    <citation type="journal article" date="2013" name="Proc. Natl. Acad. Sci. U.S.A.">
        <title>The king cobra genome reveals dynamic gene evolution and adaptation in the snake venom system.</title>
        <authorList>
            <person name="Vonk F.J."/>
            <person name="Casewell N.R."/>
            <person name="Henkel C.V."/>
            <person name="Heimberg A.M."/>
            <person name="Jansen H.J."/>
            <person name="McCleary R.J."/>
            <person name="Kerkkamp H.M."/>
            <person name="Vos R.A."/>
            <person name="Guerreiro I."/>
            <person name="Calvete J.J."/>
            <person name="Wuster W."/>
            <person name="Woods A.E."/>
            <person name="Logan J.M."/>
            <person name="Harrison R.A."/>
            <person name="Castoe T.A."/>
            <person name="de Koning A.P."/>
            <person name="Pollock D.D."/>
            <person name="Yandell M."/>
            <person name="Calderon D."/>
            <person name="Renjifo C."/>
            <person name="Currier R.B."/>
            <person name="Salgado D."/>
            <person name="Pla D."/>
            <person name="Sanz L."/>
            <person name="Hyder A.S."/>
            <person name="Ribeiro J.M."/>
            <person name="Arntzen J.W."/>
            <person name="van den Thillart G.E."/>
            <person name="Boetzer M."/>
            <person name="Pirovano W."/>
            <person name="Dirks R.P."/>
            <person name="Spaink H.P."/>
            <person name="Duboule D."/>
            <person name="McGlinn E."/>
            <person name="Kini R.M."/>
            <person name="Richardson M.K."/>
        </authorList>
    </citation>
    <scope>NUCLEOTIDE SEQUENCE</scope>
    <source>
        <tissue evidence="12">Blood</tissue>
    </source>
</reference>
<dbReference type="GO" id="GO:0034364">
    <property type="term" value="C:high-density lipoprotein particle"/>
    <property type="evidence" value="ECO:0007669"/>
    <property type="project" value="UniProtKB-KW"/>
</dbReference>
<dbReference type="GO" id="GO:0034384">
    <property type="term" value="P:high-density lipoprotein particle clearance"/>
    <property type="evidence" value="ECO:0007669"/>
    <property type="project" value="TreeGrafter"/>
</dbReference>
<keyword evidence="8" id="KW-0345">HDL</keyword>
<evidence type="ECO:0000256" key="8">
    <source>
        <dbReference type="ARBA" id="ARBA00022850"/>
    </source>
</evidence>
<dbReference type="GO" id="GO:0005319">
    <property type="term" value="F:lipid transporter activity"/>
    <property type="evidence" value="ECO:0007669"/>
    <property type="project" value="TreeGrafter"/>
</dbReference>
<dbReference type="InterPro" id="IPR012674">
    <property type="entry name" value="Calycin"/>
</dbReference>
<dbReference type="EMBL" id="AZIM01043172">
    <property type="protein sequence ID" value="ETE56088.1"/>
    <property type="molecule type" value="Genomic_DNA"/>
</dbReference>
<dbReference type="InterPro" id="IPR022734">
    <property type="entry name" value="ApoM"/>
</dbReference>
<dbReference type="Proteomes" id="UP000018936">
    <property type="component" value="Unassembled WGS sequence"/>
</dbReference>
<sequence>MRTELFSAKCPNTIVVQETDQDYQRILFYCKVKAGQPSSASMTYFQPEITTILIFAEKIDSPTPRILHPEEHCVADFWDKASCLDMNELLLIPRTQ</sequence>
<evidence type="ECO:0000313" key="12">
    <source>
        <dbReference type="EMBL" id="ETE56088.1"/>
    </source>
</evidence>
<comment type="subcellular location">
    <subcellularLocation>
        <location evidence="1">Secreted</location>
    </subcellularLocation>
</comment>
<keyword evidence="10" id="KW-1015">Disulfide bond</keyword>
<evidence type="ECO:0000256" key="5">
    <source>
        <dbReference type="ARBA" id="ARBA00022448"/>
    </source>
</evidence>
<protein>
    <recommendedName>
        <fullName evidence="4">Apolipoprotein M</fullName>
    </recommendedName>
</protein>
<evidence type="ECO:0000256" key="4">
    <source>
        <dbReference type="ARBA" id="ARBA00019937"/>
    </source>
</evidence>
<keyword evidence="13" id="KW-1185">Reference proteome</keyword>
<dbReference type="GO" id="GO:0034361">
    <property type="term" value="C:very-low-density lipoprotein particle"/>
    <property type="evidence" value="ECO:0007669"/>
    <property type="project" value="TreeGrafter"/>
</dbReference>
<evidence type="ECO:0000256" key="9">
    <source>
        <dbReference type="ARBA" id="ARBA00023055"/>
    </source>
</evidence>
<dbReference type="AlphaFoldDB" id="V8N355"/>
<evidence type="ECO:0000256" key="6">
    <source>
        <dbReference type="ARBA" id="ARBA00022525"/>
    </source>
</evidence>
<evidence type="ECO:0000313" key="13">
    <source>
        <dbReference type="Proteomes" id="UP000018936"/>
    </source>
</evidence>
<evidence type="ECO:0000256" key="2">
    <source>
        <dbReference type="ARBA" id="ARBA00007071"/>
    </source>
</evidence>
<feature type="non-terminal residue" evidence="12">
    <location>
        <position position="96"/>
    </location>
</feature>
<accession>V8N355</accession>
<dbReference type="GO" id="GO:0033344">
    <property type="term" value="P:cholesterol efflux"/>
    <property type="evidence" value="ECO:0007669"/>
    <property type="project" value="TreeGrafter"/>
</dbReference>
<dbReference type="Gene3D" id="2.40.128.20">
    <property type="match status" value="1"/>
</dbReference>
<gene>
    <name evidence="12" type="ORF">L345_18202</name>
</gene>
<comment type="caution">
    <text evidence="12">The sequence shown here is derived from an EMBL/GenBank/DDBJ whole genome shotgun (WGS) entry which is preliminary data.</text>
</comment>
<comment type="similarity">
    <text evidence="2">Belongs to the calycin superfamily. Lipocalin family. Highly divergent.</text>
</comment>
<name>V8N355_OPHHA</name>
<dbReference type="PANTHER" id="PTHR32028:SF1">
    <property type="entry name" value="APOLIPOPROTEIN M"/>
    <property type="match status" value="1"/>
</dbReference>
<keyword evidence="9" id="KW-0445">Lipid transport</keyword>
<proteinExistence type="inferred from homology"/>
<evidence type="ECO:0000256" key="1">
    <source>
        <dbReference type="ARBA" id="ARBA00004613"/>
    </source>
</evidence>
<dbReference type="GO" id="GO:0034375">
    <property type="term" value="P:high-density lipoprotein particle remodeling"/>
    <property type="evidence" value="ECO:0007669"/>
    <property type="project" value="TreeGrafter"/>
</dbReference>
<dbReference type="GO" id="GO:0005543">
    <property type="term" value="F:phospholipid binding"/>
    <property type="evidence" value="ECO:0007669"/>
    <property type="project" value="TreeGrafter"/>
</dbReference>
<organism evidence="12 13">
    <name type="scientific">Ophiophagus hannah</name>
    <name type="common">King cobra</name>
    <name type="synonym">Naja hannah</name>
    <dbReference type="NCBI Taxonomy" id="8665"/>
    <lineage>
        <taxon>Eukaryota</taxon>
        <taxon>Metazoa</taxon>
        <taxon>Chordata</taxon>
        <taxon>Craniata</taxon>
        <taxon>Vertebrata</taxon>
        <taxon>Euteleostomi</taxon>
        <taxon>Lepidosauria</taxon>
        <taxon>Squamata</taxon>
        <taxon>Bifurcata</taxon>
        <taxon>Unidentata</taxon>
        <taxon>Episquamata</taxon>
        <taxon>Toxicofera</taxon>
        <taxon>Serpentes</taxon>
        <taxon>Colubroidea</taxon>
        <taxon>Elapidae</taxon>
        <taxon>Elapinae</taxon>
        <taxon>Ophiophagus</taxon>
    </lineage>
</organism>
<evidence type="ECO:0000256" key="10">
    <source>
        <dbReference type="ARBA" id="ARBA00023157"/>
    </source>
</evidence>
<dbReference type="Pfam" id="PF11032">
    <property type="entry name" value="ApoM"/>
    <property type="match status" value="1"/>
</dbReference>
<comment type="function">
    <text evidence="11">Probably involved in lipid transport. Can bind sphingosine-1-phosphate, myristic acid, palmitic acid and stearic acid, retinol, all-trans-retinoic acid and 9-cis-retinoic acid.</text>
</comment>
<keyword evidence="7" id="KW-0732">Signal</keyword>